<dbReference type="SUPFAM" id="SSF69618">
    <property type="entry name" value="HemD-like"/>
    <property type="match status" value="1"/>
</dbReference>
<dbReference type="InterPro" id="IPR001867">
    <property type="entry name" value="OmpR/PhoB-type_DNA-bd"/>
</dbReference>
<proteinExistence type="predicted"/>
<dbReference type="NCBIfam" id="NF005568">
    <property type="entry name" value="PRK07239.1"/>
    <property type="match status" value="1"/>
</dbReference>
<organism evidence="3 4">
    <name type="scientific">Petropleomorpha daqingensis</name>
    <dbReference type="NCBI Taxonomy" id="2026353"/>
    <lineage>
        <taxon>Bacteria</taxon>
        <taxon>Bacillati</taxon>
        <taxon>Actinomycetota</taxon>
        <taxon>Actinomycetes</taxon>
        <taxon>Geodermatophilales</taxon>
        <taxon>Geodermatophilaceae</taxon>
        <taxon>Petropleomorpha</taxon>
    </lineage>
</organism>
<dbReference type="InterPro" id="IPR036108">
    <property type="entry name" value="4pyrrol_syn_uPrphyn_synt_sf"/>
</dbReference>
<evidence type="ECO:0000259" key="2">
    <source>
        <dbReference type="SMART" id="SM00862"/>
    </source>
</evidence>
<evidence type="ECO:0000313" key="3">
    <source>
        <dbReference type="EMBL" id="NYJ07981.1"/>
    </source>
</evidence>
<dbReference type="InterPro" id="IPR016032">
    <property type="entry name" value="Sig_transdc_resp-reg_C-effctor"/>
</dbReference>
<keyword evidence="1" id="KW-0238">DNA-binding</keyword>
<dbReference type="GO" id="GO:0004852">
    <property type="term" value="F:uroporphyrinogen-III synthase activity"/>
    <property type="evidence" value="ECO:0007669"/>
    <property type="project" value="UniProtKB-EC"/>
</dbReference>
<evidence type="ECO:0000256" key="1">
    <source>
        <dbReference type="ARBA" id="ARBA00023125"/>
    </source>
</evidence>
<dbReference type="AlphaFoldDB" id="A0A853CLE6"/>
<dbReference type="InterPro" id="IPR036388">
    <property type="entry name" value="WH-like_DNA-bd_sf"/>
</dbReference>
<dbReference type="InterPro" id="IPR039793">
    <property type="entry name" value="UROS/Hem4"/>
</dbReference>
<dbReference type="GO" id="GO:0006780">
    <property type="term" value="P:uroporphyrinogen III biosynthetic process"/>
    <property type="evidence" value="ECO:0007669"/>
    <property type="project" value="InterPro"/>
</dbReference>
<dbReference type="EMBL" id="JACBZT010000001">
    <property type="protein sequence ID" value="NYJ07981.1"/>
    <property type="molecule type" value="Genomic_DNA"/>
</dbReference>
<evidence type="ECO:0000313" key="4">
    <source>
        <dbReference type="Proteomes" id="UP000541969"/>
    </source>
</evidence>
<keyword evidence="4" id="KW-1185">Reference proteome</keyword>
<name>A0A853CLE6_9ACTN</name>
<dbReference type="Pfam" id="PF00486">
    <property type="entry name" value="Trans_reg_C"/>
    <property type="match status" value="1"/>
</dbReference>
<dbReference type="SMART" id="SM00862">
    <property type="entry name" value="Trans_reg_C"/>
    <property type="match status" value="1"/>
</dbReference>
<dbReference type="GO" id="GO:0000160">
    <property type="term" value="P:phosphorelay signal transduction system"/>
    <property type="evidence" value="ECO:0007669"/>
    <property type="project" value="InterPro"/>
</dbReference>
<dbReference type="PANTHER" id="PTHR40082:SF1">
    <property type="entry name" value="BLR5956 PROTEIN"/>
    <property type="match status" value="1"/>
</dbReference>
<feature type="domain" description="OmpR/PhoB-type" evidence="2">
    <location>
        <begin position="304"/>
        <end position="372"/>
    </location>
</feature>
<dbReference type="CDD" id="cd06578">
    <property type="entry name" value="HemD"/>
    <property type="match status" value="1"/>
</dbReference>
<dbReference type="Gene3D" id="3.40.50.10090">
    <property type="match status" value="2"/>
</dbReference>
<dbReference type="Proteomes" id="UP000541969">
    <property type="component" value="Unassembled WGS sequence"/>
</dbReference>
<accession>A0A853CLE6</accession>
<dbReference type="GO" id="GO:0003677">
    <property type="term" value="F:DNA binding"/>
    <property type="evidence" value="ECO:0007669"/>
    <property type="project" value="UniProtKB-KW"/>
</dbReference>
<dbReference type="Pfam" id="PF02602">
    <property type="entry name" value="HEM4"/>
    <property type="match status" value="1"/>
</dbReference>
<dbReference type="RefSeq" id="WP_179720227.1">
    <property type="nucleotide sequence ID" value="NZ_JACBZT010000001.1"/>
</dbReference>
<sequence>MTDALPDAEPEGPLPLAGYTVAVTAARRKEELGALLDRRGARVVHAPAIRIVPLADDSELVAATRAVLAAPVDLVVATTGVGFRGWLEAAEAWDLPLVEHLRAARVLARGPKARGAIRGGGLVDAWSPESESSAEVLEHLLSGAEGPLAGRRIAVQLHGDPLPDFVEGLRATGADVLTVPVYRWVLPEDVVPVQRLVAAVIGGGIDAVTFTSAPAAASLLQVAGDLGRRDEFVAALRGRVRAIAVGSVTAGPLQAAGIPTWQPERARLGALAREVVTRLPERDPVLDVAGHTLQVRGYAAVVDGRLVEPAPGSLAVLRALTERPGAVVSRPDLTAVLPGGGDVHAVEMAVTRLRAAIGAPLVQTVVKRGYRLAV</sequence>
<comment type="caution">
    <text evidence="3">The sequence shown here is derived from an EMBL/GenBank/DDBJ whole genome shotgun (WGS) entry which is preliminary data.</text>
</comment>
<gene>
    <name evidence="3" type="ORF">GGQ55_004259</name>
</gene>
<reference evidence="3 4" key="1">
    <citation type="submission" date="2020-07" db="EMBL/GenBank/DDBJ databases">
        <title>Sequencing the genomes of 1000 actinobacteria strains.</title>
        <authorList>
            <person name="Klenk H.-P."/>
        </authorList>
    </citation>
    <scope>NUCLEOTIDE SEQUENCE [LARGE SCALE GENOMIC DNA]</scope>
    <source>
        <strain evidence="3 4">DSM 104001</strain>
    </source>
</reference>
<dbReference type="EC" id="4.2.1.75" evidence="3"/>
<protein>
    <submittedName>
        <fullName evidence="3">Uroporphyrinogen-III synthase</fullName>
        <ecNumber evidence="3">4.2.1.75</ecNumber>
    </submittedName>
</protein>
<dbReference type="SUPFAM" id="SSF46894">
    <property type="entry name" value="C-terminal effector domain of the bipartite response regulators"/>
    <property type="match status" value="1"/>
</dbReference>
<dbReference type="Gene3D" id="1.10.10.10">
    <property type="entry name" value="Winged helix-like DNA-binding domain superfamily/Winged helix DNA-binding domain"/>
    <property type="match status" value="1"/>
</dbReference>
<keyword evidence="3" id="KW-0456">Lyase</keyword>
<dbReference type="GO" id="GO:0006355">
    <property type="term" value="P:regulation of DNA-templated transcription"/>
    <property type="evidence" value="ECO:0007669"/>
    <property type="project" value="InterPro"/>
</dbReference>
<dbReference type="PANTHER" id="PTHR40082">
    <property type="entry name" value="BLR5956 PROTEIN"/>
    <property type="match status" value="1"/>
</dbReference>
<dbReference type="InterPro" id="IPR003754">
    <property type="entry name" value="4pyrrol_synth_uPrphyn_synth"/>
</dbReference>